<gene>
    <name evidence="2" type="ORF">NCTC11678_03282</name>
</gene>
<evidence type="ECO:0000256" key="1">
    <source>
        <dbReference type="SAM" id="MobiDB-lite"/>
    </source>
</evidence>
<evidence type="ECO:0000313" key="2">
    <source>
        <dbReference type="EMBL" id="VUA78640.1"/>
    </source>
</evidence>
<name>A0A509A8W1_KLEPN</name>
<reference evidence="2" key="1">
    <citation type="submission" date="2018-06" db="EMBL/GenBank/DDBJ databases">
        <authorList>
            <consortium name="Pathogen Informatics"/>
        </authorList>
    </citation>
    <scope>NUCLEOTIDE SEQUENCE</scope>
    <source>
        <strain evidence="2">NCTC11678</strain>
    </source>
</reference>
<dbReference type="EMBL" id="CABFNL010000002">
    <property type="protein sequence ID" value="VUA78640.1"/>
    <property type="molecule type" value="Genomic_DNA"/>
</dbReference>
<feature type="region of interest" description="Disordered" evidence="1">
    <location>
        <begin position="137"/>
        <end position="171"/>
    </location>
</feature>
<organism evidence="2">
    <name type="scientific">Klebsiella pneumoniae</name>
    <dbReference type="NCBI Taxonomy" id="573"/>
    <lineage>
        <taxon>Bacteria</taxon>
        <taxon>Pseudomonadati</taxon>
        <taxon>Pseudomonadota</taxon>
        <taxon>Gammaproteobacteria</taxon>
        <taxon>Enterobacterales</taxon>
        <taxon>Enterobacteriaceae</taxon>
        <taxon>Klebsiella/Raoultella group</taxon>
        <taxon>Klebsiella</taxon>
        <taxon>Klebsiella pneumoniae complex</taxon>
    </lineage>
</organism>
<accession>A0A509A8W1</accession>
<proteinExistence type="predicted"/>
<feature type="compositionally biased region" description="Polar residues" evidence="1">
    <location>
        <begin position="137"/>
        <end position="153"/>
    </location>
</feature>
<dbReference type="RefSeq" id="WP_080871437.1">
    <property type="nucleotide sequence ID" value="NZ_CABDVY010000003.1"/>
</dbReference>
<sequence>MTTFSVEIHEDIVTRLKRSAKPEITLDLPSVPEPGDKLWVKSMRGTYIVETEKCMILESCRVSRLRPTVRLVLLFGIATNHGHDASCEQEALRERRQHAPLPEIIHSIRSEQSQKKLSQRRDQMARKLELLKLNKKSTATSECAGHTSSTITNDRAAGGVEDPDSVGSDKE</sequence>
<dbReference type="AlphaFoldDB" id="A0A509A8W1"/>
<protein>
    <submittedName>
        <fullName evidence="2">Uncharacterized protein</fullName>
    </submittedName>
</protein>